<proteinExistence type="predicted"/>
<dbReference type="Pfam" id="PF01272">
    <property type="entry name" value="GreA_GreB"/>
    <property type="match status" value="1"/>
</dbReference>
<evidence type="ECO:0000256" key="3">
    <source>
        <dbReference type="SAM" id="MobiDB-lite"/>
    </source>
</evidence>
<dbReference type="InterPro" id="IPR001437">
    <property type="entry name" value="Tscrpt_elong_fac_GreA/B_C"/>
</dbReference>
<reference evidence="6" key="2">
    <citation type="submission" date="2020-09" db="EMBL/GenBank/DDBJ databases">
        <authorList>
            <person name="Sun Q."/>
            <person name="Ohkuma M."/>
        </authorList>
    </citation>
    <scope>NUCLEOTIDE SEQUENCE</scope>
    <source>
        <strain evidence="6">JCM 31311</strain>
    </source>
</reference>
<dbReference type="PIRSF" id="PIRSF006092">
    <property type="entry name" value="GreA_GreB"/>
    <property type="match status" value="1"/>
</dbReference>
<keyword evidence="1" id="KW-0805">Transcription regulation</keyword>
<dbReference type="GO" id="GO:0006354">
    <property type="term" value="P:DNA-templated transcription elongation"/>
    <property type="evidence" value="ECO:0007669"/>
    <property type="project" value="TreeGrafter"/>
</dbReference>
<dbReference type="Gene3D" id="3.10.50.30">
    <property type="entry name" value="Transcription elongation factor, GreA/GreB, C-terminal domain"/>
    <property type="match status" value="1"/>
</dbReference>
<feature type="region of interest" description="Disordered" evidence="3">
    <location>
        <begin position="36"/>
        <end position="55"/>
    </location>
</feature>
<protein>
    <submittedName>
        <fullName evidence="6">Transcription elongation factor</fullName>
    </submittedName>
</protein>
<dbReference type="InterPro" id="IPR036805">
    <property type="entry name" value="Tscrpt_elong_fac_GreA/B_N_sf"/>
</dbReference>
<sequence>MAKEIKLTREGFERLQATLNNEKARLEEATRVLQEQMEASADTEDTGLEDAKREKMNIEARIDELEDTLTRAQLIEDRGQDGKVGLGTVVVLHNEATKKDMKVQVVSAPEAGVLGGSLPRISDDSPVGLQLMGRKSGESFVVNLDNGKQVKYRVVSFD</sequence>
<evidence type="ECO:0000256" key="2">
    <source>
        <dbReference type="ARBA" id="ARBA00023163"/>
    </source>
</evidence>
<evidence type="ECO:0000259" key="5">
    <source>
        <dbReference type="Pfam" id="PF03449"/>
    </source>
</evidence>
<dbReference type="GO" id="GO:0003677">
    <property type="term" value="F:DNA binding"/>
    <property type="evidence" value="ECO:0007669"/>
    <property type="project" value="InterPro"/>
</dbReference>
<feature type="domain" description="Transcription elongation factor GreA/GreB N-terminal" evidence="5">
    <location>
        <begin position="6"/>
        <end position="73"/>
    </location>
</feature>
<name>A0A918CHP5_9DEIO</name>
<evidence type="ECO:0000313" key="7">
    <source>
        <dbReference type="Proteomes" id="UP000603865"/>
    </source>
</evidence>
<dbReference type="Gene3D" id="1.10.287.180">
    <property type="entry name" value="Transcription elongation factor, GreA/GreB, N-terminal domain"/>
    <property type="match status" value="1"/>
</dbReference>
<keyword evidence="7" id="KW-1185">Reference proteome</keyword>
<keyword evidence="6" id="KW-0251">Elongation factor</keyword>
<dbReference type="Pfam" id="PF03449">
    <property type="entry name" value="GreA_GreB_N"/>
    <property type="match status" value="1"/>
</dbReference>
<dbReference type="PANTHER" id="PTHR30437:SF4">
    <property type="entry name" value="TRANSCRIPTION ELONGATION FACTOR GREA"/>
    <property type="match status" value="1"/>
</dbReference>
<evidence type="ECO:0000313" key="6">
    <source>
        <dbReference type="EMBL" id="GGR24833.1"/>
    </source>
</evidence>
<comment type="caution">
    <text evidence="6">The sequence shown here is derived from an EMBL/GenBank/DDBJ whole genome shotgun (WGS) entry which is preliminary data.</text>
</comment>
<keyword evidence="2" id="KW-0804">Transcription</keyword>
<dbReference type="GO" id="GO:0003746">
    <property type="term" value="F:translation elongation factor activity"/>
    <property type="evidence" value="ECO:0007669"/>
    <property type="project" value="UniProtKB-KW"/>
</dbReference>
<accession>A0A918CHP5</accession>
<dbReference type="SUPFAM" id="SSF46557">
    <property type="entry name" value="GreA transcript cleavage protein, N-terminal domain"/>
    <property type="match status" value="1"/>
</dbReference>
<dbReference type="InterPro" id="IPR036953">
    <property type="entry name" value="GreA/GreB_C_sf"/>
</dbReference>
<dbReference type="InterPro" id="IPR022691">
    <property type="entry name" value="Tscrpt_elong_fac_GreA/B_N"/>
</dbReference>
<evidence type="ECO:0000259" key="4">
    <source>
        <dbReference type="Pfam" id="PF01272"/>
    </source>
</evidence>
<keyword evidence="6" id="KW-0648">Protein biosynthesis</keyword>
<dbReference type="EMBL" id="BMQL01000034">
    <property type="protein sequence ID" value="GGR24833.1"/>
    <property type="molecule type" value="Genomic_DNA"/>
</dbReference>
<dbReference type="GO" id="GO:0032784">
    <property type="term" value="P:regulation of DNA-templated transcription elongation"/>
    <property type="evidence" value="ECO:0007669"/>
    <property type="project" value="InterPro"/>
</dbReference>
<dbReference type="AlphaFoldDB" id="A0A918CHP5"/>
<dbReference type="RefSeq" id="WP_189092328.1">
    <property type="nucleotide sequence ID" value="NZ_BMQL01000034.1"/>
</dbReference>
<reference evidence="6" key="1">
    <citation type="journal article" date="2014" name="Int. J. Syst. Evol. Microbiol.">
        <title>Complete genome sequence of Corynebacterium casei LMG S-19264T (=DSM 44701T), isolated from a smear-ripened cheese.</title>
        <authorList>
            <consortium name="US DOE Joint Genome Institute (JGI-PGF)"/>
            <person name="Walter F."/>
            <person name="Albersmeier A."/>
            <person name="Kalinowski J."/>
            <person name="Ruckert C."/>
        </authorList>
    </citation>
    <scope>NUCLEOTIDE SEQUENCE</scope>
    <source>
        <strain evidence="6">JCM 31311</strain>
    </source>
</reference>
<organism evidence="6 7">
    <name type="scientific">Deinococcus ruber</name>
    <dbReference type="NCBI Taxonomy" id="1848197"/>
    <lineage>
        <taxon>Bacteria</taxon>
        <taxon>Thermotogati</taxon>
        <taxon>Deinococcota</taxon>
        <taxon>Deinococci</taxon>
        <taxon>Deinococcales</taxon>
        <taxon>Deinococcaceae</taxon>
        <taxon>Deinococcus</taxon>
    </lineage>
</organism>
<dbReference type="GO" id="GO:0070063">
    <property type="term" value="F:RNA polymerase binding"/>
    <property type="evidence" value="ECO:0007669"/>
    <property type="project" value="InterPro"/>
</dbReference>
<dbReference type="InterPro" id="IPR023459">
    <property type="entry name" value="Tscrpt_elong_fac_GreA/B_fam"/>
</dbReference>
<feature type="domain" description="Transcription elongation factor GreA/GreB C-terminal" evidence="4">
    <location>
        <begin position="80"/>
        <end position="156"/>
    </location>
</feature>
<evidence type="ECO:0000256" key="1">
    <source>
        <dbReference type="ARBA" id="ARBA00023015"/>
    </source>
</evidence>
<gene>
    <name evidence="6" type="ORF">GCM10008957_40610</name>
</gene>
<dbReference type="PANTHER" id="PTHR30437">
    <property type="entry name" value="TRANSCRIPTION ELONGATION FACTOR GREA"/>
    <property type="match status" value="1"/>
</dbReference>
<dbReference type="SUPFAM" id="SSF54534">
    <property type="entry name" value="FKBP-like"/>
    <property type="match status" value="1"/>
</dbReference>
<dbReference type="Proteomes" id="UP000603865">
    <property type="component" value="Unassembled WGS sequence"/>
</dbReference>